<evidence type="ECO:0000313" key="3">
    <source>
        <dbReference type="Proteomes" id="UP001339429"/>
    </source>
</evidence>
<dbReference type="Proteomes" id="UP001339429">
    <property type="component" value="Unassembled WGS sequence"/>
</dbReference>
<feature type="transmembrane region" description="Helical" evidence="1">
    <location>
        <begin position="149"/>
        <end position="165"/>
    </location>
</feature>
<keyword evidence="1" id="KW-0472">Membrane</keyword>
<dbReference type="RefSeq" id="WP_327779388.1">
    <property type="nucleotide sequence ID" value="NZ_JAYXUD010000002.1"/>
</dbReference>
<dbReference type="InterPro" id="IPR049458">
    <property type="entry name" value="EpsG-like"/>
</dbReference>
<feature type="transmembrane region" description="Helical" evidence="1">
    <location>
        <begin position="28"/>
        <end position="47"/>
    </location>
</feature>
<feature type="transmembrane region" description="Helical" evidence="1">
    <location>
        <begin position="304"/>
        <end position="324"/>
    </location>
</feature>
<keyword evidence="1" id="KW-0812">Transmembrane</keyword>
<dbReference type="EMBL" id="JAYXUD010000002">
    <property type="protein sequence ID" value="MEC6897863.1"/>
    <property type="molecule type" value="Genomic_DNA"/>
</dbReference>
<protein>
    <submittedName>
        <fullName evidence="2">EpsG family protein</fullName>
    </submittedName>
</protein>
<feature type="transmembrane region" description="Helical" evidence="1">
    <location>
        <begin position="280"/>
        <end position="298"/>
    </location>
</feature>
<reference evidence="2 3" key="1">
    <citation type="submission" date="2024-01" db="EMBL/GenBank/DDBJ databases">
        <title>Active colonisers of the gastrointestinal tract of Atlantic salmon farmed in a warm water region.</title>
        <authorList>
            <person name="Bowman J.P."/>
        </authorList>
    </citation>
    <scope>NUCLEOTIDE SEQUENCE [LARGE SCALE GENOMIC DNA]</scope>
    <source>
        <strain evidence="2 3">S4MW1</strain>
    </source>
</reference>
<proteinExistence type="predicted"/>
<dbReference type="Pfam" id="PF14897">
    <property type="entry name" value="EpsG"/>
    <property type="match status" value="1"/>
</dbReference>
<feature type="transmembrane region" description="Helical" evidence="1">
    <location>
        <begin position="204"/>
        <end position="227"/>
    </location>
</feature>
<feature type="transmembrane region" description="Helical" evidence="1">
    <location>
        <begin position="101"/>
        <end position="120"/>
    </location>
</feature>
<feature type="transmembrane region" description="Helical" evidence="1">
    <location>
        <begin position="126"/>
        <end position="142"/>
    </location>
</feature>
<keyword evidence="3" id="KW-1185">Reference proteome</keyword>
<name>A0ABU6LEU3_9GAMM</name>
<organism evidence="2 3">
    <name type="scientific">Photobacterium piscicola</name>
    <dbReference type="NCBI Taxonomy" id="1378299"/>
    <lineage>
        <taxon>Bacteria</taxon>
        <taxon>Pseudomonadati</taxon>
        <taxon>Pseudomonadota</taxon>
        <taxon>Gammaproteobacteria</taxon>
        <taxon>Vibrionales</taxon>
        <taxon>Vibrionaceae</taxon>
        <taxon>Photobacterium</taxon>
    </lineage>
</organism>
<gene>
    <name evidence="2" type="ORF">VXS00_04320</name>
</gene>
<feature type="transmembrane region" description="Helical" evidence="1">
    <location>
        <begin position="331"/>
        <end position="351"/>
    </location>
</feature>
<accession>A0ABU6LEU3</accession>
<keyword evidence="1" id="KW-1133">Transmembrane helix</keyword>
<evidence type="ECO:0000313" key="2">
    <source>
        <dbReference type="EMBL" id="MEC6897863.1"/>
    </source>
</evidence>
<feature type="transmembrane region" description="Helical" evidence="1">
    <location>
        <begin position="74"/>
        <end position="94"/>
    </location>
</feature>
<feature type="transmembrane region" description="Helical" evidence="1">
    <location>
        <begin position="252"/>
        <end position="271"/>
    </location>
</feature>
<comment type="caution">
    <text evidence="2">The sequence shown here is derived from an EMBL/GenBank/DDBJ whole genome shotgun (WGS) entry which is preliminary data.</text>
</comment>
<feature type="transmembrane region" description="Helical" evidence="1">
    <location>
        <begin position="6"/>
        <end position="21"/>
    </location>
</feature>
<sequence length="365" mass="42225">MIPYFIIFFIVSLSCCLSFIRNEINLKLLIYVYCVLLLILFSGLRHVGVGADDISYIDKFFEVPGLLSWIDGSYVYSFSSTWMEPGYIFISALIRTFTDDYIYLFLVISFFSIGIASLNYYRLSPFVYLTLLLFFVHTFLYRDINQIRSACAAALGLFLISQIYYRQHKKIIFTIFCCSLFHTASLSFLVVYFFSFIKITKKRLIFIVIVGFILGWLGVSTLLLSHLPGLGYISVKLASYSASSTYVDSTSLLDITNIKNLFIFFSLIFFWDRIESKVKYFNVMMLFFTLCTFWRLAFSDFGIFAARIATFFGIVEVILVPCLLLAFKNKIIPIIIIIAYAFTMLYINLFIKSGRFPYHLSIGIF</sequence>
<evidence type="ECO:0000256" key="1">
    <source>
        <dbReference type="SAM" id="Phobius"/>
    </source>
</evidence>
<feature type="transmembrane region" description="Helical" evidence="1">
    <location>
        <begin position="171"/>
        <end position="197"/>
    </location>
</feature>